<name>A0ABT9HL85_9SPHN</name>
<feature type="domain" description="ATP-grasp" evidence="1">
    <location>
        <begin position="100"/>
        <end position="283"/>
    </location>
</feature>
<dbReference type="InterPro" id="IPR025643">
    <property type="entry name" value="R2K_3"/>
</dbReference>
<dbReference type="Pfam" id="PF14243">
    <property type="entry name" value="R2K_3"/>
    <property type="match status" value="1"/>
</dbReference>
<dbReference type="RefSeq" id="WP_305931375.1">
    <property type="nucleotide sequence ID" value="NZ_JAVAIM010000001.1"/>
</dbReference>
<gene>
    <name evidence="2" type="ORF">Q9K02_02020</name>
</gene>
<evidence type="ECO:0000259" key="1">
    <source>
        <dbReference type="Pfam" id="PF14243"/>
    </source>
</evidence>
<sequence length="299" mass="33556">MHSRPTPRVQQFHNPSNLWKKWKGVEMHWIINEGLRREPSFPILLDHLELRAIPYTLVRKPPEVGYLIAMHDDLDETGQHKPIMLDPIEGPVFVLGTTSMRAVSDAHGWQPGFIDAPSQEECIDNWGEHMLNAGARFGKLGTIEPPACDEFFIRPDQAGKAFSGTVLKTDDFENWRRDILDDPGRSKATTETAVIAAPAIPIWSEYRCIIVDGRFVTGSRYRTGKTWAESPEVGNRIVRFVEERVAEWQPRRAICIDVADTPAGLKIIETNSVSSAGFYANDMRLFADAVDMIGKSGSA</sequence>
<protein>
    <submittedName>
        <fullName evidence="2">ATP-grasp domain-containing protein</fullName>
    </submittedName>
</protein>
<comment type="caution">
    <text evidence="2">The sequence shown here is derived from an EMBL/GenBank/DDBJ whole genome shotgun (WGS) entry which is preliminary data.</text>
</comment>
<accession>A0ABT9HL85</accession>
<evidence type="ECO:0000313" key="3">
    <source>
        <dbReference type="Proteomes" id="UP001240639"/>
    </source>
</evidence>
<proteinExistence type="predicted"/>
<reference evidence="2 3" key="1">
    <citation type="submission" date="2023-08" db="EMBL/GenBank/DDBJ databases">
        <title>genomic of G39.</title>
        <authorList>
            <person name="Wang Y."/>
        </authorList>
    </citation>
    <scope>NUCLEOTIDE SEQUENCE [LARGE SCALE GENOMIC DNA]</scope>
    <source>
        <strain evidence="2 3">G39</strain>
    </source>
</reference>
<evidence type="ECO:0000313" key="2">
    <source>
        <dbReference type="EMBL" id="MDP4573914.1"/>
    </source>
</evidence>
<organism evidence="2 3">
    <name type="scientific">Qipengyuania profundimaris</name>
    <dbReference type="NCBI Taxonomy" id="3067652"/>
    <lineage>
        <taxon>Bacteria</taxon>
        <taxon>Pseudomonadati</taxon>
        <taxon>Pseudomonadota</taxon>
        <taxon>Alphaproteobacteria</taxon>
        <taxon>Sphingomonadales</taxon>
        <taxon>Erythrobacteraceae</taxon>
        <taxon>Qipengyuania</taxon>
    </lineage>
</organism>
<dbReference type="EMBL" id="JAVAIM010000001">
    <property type="protein sequence ID" value="MDP4573914.1"/>
    <property type="molecule type" value="Genomic_DNA"/>
</dbReference>
<dbReference type="Proteomes" id="UP001240639">
    <property type="component" value="Unassembled WGS sequence"/>
</dbReference>
<keyword evidence="3" id="KW-1185">Reference proteome</keyword>